<dbReference type="EMBL" id="LT615263">
    <property type="protein sequence ID" value="SCO72389.1"/>
    <property type="molecule type" value="Genomic_DNA"/>
</dbReference>
<dbReference type="VEuPathDB" id="PlasmoDB:PVW1_080029700"/>
<evidence type="ECO:0000256" key="4">
    <source>
        <dbReference type="SAM" id="MobiDB-lite"/>
    </source>
</evidence>
<gene>
    <name evidence="7" type="ORF">PVC01_080029300</name>
    <name evidence="6" type="ORF">PVT01_080029400</name>
    <name evidence="5" type="ORF">PVW1_080029700</name>
</gene>
<dbReference type="InterPro" id="IPR001684">
    <property type="entry name" value="Ribosomal_bL27"/>
</dbReference>
<feature type="region of interest" description="Disordered" evidence="4">
    <location>
        <begin position="1"/>
        <end position="25"/>
    </location>
</feature>
<dbReference type="AlphaFoldDB" id="A0A1G4GWJ4"/>
<dbReference type="eggNOG" id="ENOG502SPS3">
    <property type="taxonomic scope" value="Eukaryota"/>
</dbReference>
<dbReference type="GO" id="GO:0006412">
    <property type="term" value="P:translation"/>
    <property type="evidence" value="ECO:0007669"/>
    <property type="project" value="InterPro"/>
</dbReference>
<evidence type="ECO:0000313" key="9">
    <source>
        <dbReference type="Proteomes" id="UP000305196"/>
    </source>
</evidence>
<dbReference type="PANTHER" id="PTHR15893:SF0">
    <property type="entry name" value="LARGE RIBOSOMAL SUBUNIT PROTEIN BL27M"/>
    <property type="match status" value="1"/>
</dbReference>
<dbReference type="Pfam" id="PF01016">
    <property type="entry name" value="Ribosomal_L27"/>
    <property type="match status" value="1"/>
</dbReference>
<feature type="compositionally biased region" description="Basic residues" evidence="4">
    <location>
        <begin position="8"/>
        <end position="25"/>
    </location>
</feature>
<proteinExistence type="inferred from homology"/>
<evidence type="ECO:0000313" key="6">
    <source>
        <dbReference type="EMBL" id="SCO66961.1"/>
    </source>
</evidence>
<evidence type="ECO:0000256" key="1">
    <source>
        <dbReference type="ARBA" id="ARBA00010797"/>
    </source>
</evidence>
<keyword evidence="2 6" id="KW-0689">Ribosomal protein</keyword>
<keyword evidence="3" id="KW-0687">Ribonucleoprotein</keyword>
<evidence type="ECO:0000313" key="8">
    <source>
        <dbReference type="Proteomes" id="UP000196402"/>
    </source>
</evidence>
<accession>A0A1G4GWJ4</accession>
<sequence>MGMLREGKAKRKNPRRPTPQKRHTHKMIPLRRAHFLPPPCWKNGFFTSRAPNGGFPRGMTTSQGGKISRVGLVGPPPREGQPRGMLPALQKKPLCTSSTKCRYAHPYLFAPLGVVPNIIRCDPHRGGEHHTDISKPLCMFKRFKMVKTSSYRRKSRSSPNGQGQKAKIGIKRLSAEYVKTGQLLVKQRKIIAFNFEKKTRRRNFKYYPGEHVKVTKNTSLVALTNGRVKYTFHCLQNVLIVNVLPEELDELREEDLYRYRTEHVKSFEENRSLVYLRMKHVVSFPPSKRTQFRRPPLRPQFLAKYDVDDNPTLRAVPVLYHKRE</sequence>
<dbReference type="VEuPathDB" id="PlasmoDB:PVP01_0824000"/>
<evidence type="ECO:0000256" key="2">
    <source>
        <dbReference type="ARBA" id="ARBA00022980"/>
    </source>
</evidence>
<evidence type="ECO:0000313" key="7">
    <source>
        <dbReference type="EMBL" id="SCO72389.1"/>
    </source>
</evidence>
<dbReference type="VEuPathDB" id="PlasmoDB:PVPAM_080036400"/>
<name>A0A1G4GWJ4_PLAVI</name>
<dbReference type="VEuPathDB" id="PlasmoDB:PVX_095430"/>
<dbReference type="Proteomes" id="UP000779233">
    <property type="component" value="Unassembled WGS sequence"/>
</dbReference>
<dbReference type="Proteomes" id="UP000305196">
    <property type="component" value="Chromosome 8"/>
</dbReference>
<dbReference type="EMBL" id="CAJZCX010000009">
    <property type="protein sequence ID" value="CAG9479150.1"/>
    <property type="molecule type" value="Genomic_DNA"/>
</dbReference>
<dbReference type="Gene3D" id="2.40.50.100">
    <property type="match status" value="1"/>
</dbReference>
<dbReference type="GO" id="GO:0005762">
    <property type="term" value="C:mitochondrial large ribosomal subunit"/>
    <property type="evidence" value="ECO:0007669"/>
    <property type="project" value="TreeGrafter"/>
</dbReference>
<evidence type="ECO:0000313" key="5">
    <source>
        <dbReference type="EMBL" id="CAG9479150.1"/>
    </source>
</evidence>
<dbReference type="PANTHER" id="PTHR15893">
    <property type="entry name" value="RIBOSOMAL PROTEIN L27"/>
    <property type="match status" value="1"/>
</dbReference>
<reference evidence="8 9" key="1">
    <citation type="submission" date="2016-07" db="EMBL/GenBank/DDBJ databases">
        <authorList>
            <consortium name="Pathogen Informatics"/>
        </authorList>
    </citation>
    <scope>NUCLEOTIDE SEQUENCE [LARGE SCALE GENOMIC DNA]</scope>
    <source>
        <strain evidence="5">PvW1</strain>
    </source>
</reference>
<dbReference type="SUPFAM" id="SSF110324">
    <property type="entry name" value="Ribosomal L27 protein-like"/>
    <property type="match status" value="1"/>
</dbReference>
<comment type="similarity">
    <text evidence="1">Belongs to the bacterial ribosomal protein bL27 family.</text>
</comment>
<dbReference type="GO" id="GO:0003735">
    <property type="term" value="F:structural constituent of ribosome"/>
    <property type="evidence" value="ECO:0007669"/>
    <property type="project" value="InterPro"/>
</dbReference>
<protein>
    <submittedName>
        <fullName evidence="5">(malaria parasite P. vivax) hypothetical protein</fullName>
    </submittedName>
    <submittedName>
        <fullName evidence="6">Mitochondrial ribosomal protein L27, putative</fullName>
    </submittedName>
</protein>
<organism evidence="6 8">
    <name type="scientific">Plasmodium vivax</name>
    <name type="common">malaria parasite P. vivax</name>
    <dbReference type="NCBI Taxonomy" id="5855"/>
    <lineage>
        <taxon>Eukaryota</taxon>
        <taxon>Sar</taxon>
        <taxon>Alveolata</taxon>
        <taxon>Apicomplexa</taxon>
        <taxon>Aconoidasida</taxon>
        <taxon>Haemosporida</taxon>
        <taxon>Plasmodiidae</taxon>
        <taxon>Plasmodium</taxon>
        <taxon>Plasmodium (Plasmodium)</taxon>
    </lineage>
</organism>
<evidence type="ECO:0000256" key="3">
    <source>
        <dbReference type="ARBA" id="ARBA00023274"/>
    </source>
</evidence>
<dbReference type="EMBL" id="LT615246">
    <property type="protein sequence ID" value="SCO66961.1"/>
    <property type="molecule type" value="Genomic_DNA"/>
</dbReference>
<dbReference type="Proteomes" id="UP000196402">
    <property type="component" value="Chromosome 8"/>
</dbReference>